<dbReference type="OrthoDB" id="3026325at2759"/>
<dbReference type="AlphaFoldDB" id="A0A9W8JN73"/>
<proteinExistence type="predicted"/>
<dbReference type="Proteomes" id="UP001148786">
    <property type="component" value="Unassembled WGS sequence"/>
</dbReference>
<sequence>MFCGPSEHPISQDEFLIDVLNLSTYLEIQDGIDYAIHQFETRTFFCPILRFYLARAYRIDNWIASAFRELMQHPILTFTLEDAWRIGILAYHKLMETRAHVDGLVRGLAYNPPQVANAPECQTHEECDIAWQNEWLDQIAFELLHPDRHFEGRLMLERVEQANIPDMCDACHQQTISAIQSTGIFERDTKLIDDAITELMRHQTDEQIRVSLREIVSRTTTDSV</sequence>
<accession>A0A9W8JN73</accession>
<evidence type="ECO:0000313" key="1">
    <source>
        <dbReference type="EMBL" id="KAJ3483571.1"/>
    </source>
</evidence>
<evidence type="ECO:0000313" key="2">
    <source>
        <dbReference type="Proteomes" id="UP001148786"/>
    </source>
</evidence>
<protein>
    <submittedName>
        <fullName evidence="1">Uncharacterized protein</fullName>
    </submittedName>
</protein>
<reference evidence="1" key="1">
    <citation type="submission" date="2022-07" db="EMBL/GenBank/DDBJ databases">
        <title>Genome Sequence of Agrocybe chaxingu.</title>
        <authorList>
            <person name="Buettner E."/>
        </authorList>
    </citation>
    <scope>NUCLEOTIDE SEQUENCE</scope>
    <source>
        <strain evidence="1">MP-N11</strain>
    </source>
</reference>
<name>A0A9W8JN73_9AGAR</name>
<keyword evidence="2" id="KW-1185">Reference proteome</keyword>
<organism evidence="1 2">
    <name type="scientific">Agrocybe chaxingu</name>
    <dbReference type="NCBI Taxonomy" id="84603"/>
    <lineage>
        <taxon>Eukaryota</taxon>
        <taxon>Fungi</taxon>
        <taxon>Dikarya</taxon>
        <taxon>Basidiomycota</taxon>
        <taxon>Agaricomycotina</taxon>
        <taxon>Agaricomycetes</taxon>
        <taxon>Agaricomycetidae</taxon>
        <taxon>Agaricales</taxon>
        <taxon>Agaricineae</taxon>
        <taxon>Strophariaceae</taxon>
        <taxon>Agrocybe</taxon>
    </lineage>
</organism>
<gene>
    <name evidence="1" type="ORF">NLJ89_g12051</name>
</gene>
<dbReference type="EMBL" id="JANKHO010003435">
    <property type="protein sequence ID" value="KAJ3483571.1"/>
    <property type="molecule type" value="Genomic_DNA"/>
</dbReference>
<comment type="caution">
    <text evidence="1">The sequence shown here is derived from an EMBL/GenBank/DDBJ whole genome shotgun (WGS) entry which is preliminary data.</text>
</comment>